<dbReference type="AlphaFoldDB" id="A0AAN6YM27"/>
<evidence type="ECO:0000313" key="3">
    <source>
        <dbReference type="EMBL" id="KAK4221609.1"/>
    </source>
</evidence>
<evidence type="ECO:0000313" key="4">
    <source>
        <dbReference type="Proteomes" id="UP001301958"/>
    </source>
</evidence>
<protein>
    <recommendedName>
        <fullName evidence="2">SsuA/THI5-like domain-containing protein</fullName>
    </recommendedName>
</protein>
<reference evidence="3" key="2">
    <citation type="submission" date="2023-05" db="EMBL/GenBank/DDBJ databases">
        <authorList>
            <consortium name="Lawrence Berkeley National Laboratory"/>
            <person name="Steindorff A."/>
            <person name="Hensen N."/>
            <person name="Bonometti L."/>
            <person name="Westerberg I."/>
            <person name="Brannstrom I.O."/>
            <person name="Guillou S."/>
            <person name="Cros-Aarteil S."/>
            <person name="Calhoun S."/>
            <person name="Haridas S."/>
            <person name="Kuo A."/>
            <person name="Mondo S."/>
            <person name="Pangilinan J."/>
            <person name="Riley R."/>
            <person name="Labutti K."/>
            <person name="Andreopoulos B."/>
            <person name="Lipzen A."/>
            <person name="Chen C."/>
            <person name="Yanf M."/>
            <person name="Daum C."/>
            <person name="Ng V."/>
            <person name="Clum A."/>
            <person name="Ohm R."/>
            <person name="Martin F."/>
            <person name="Silar P."/>
            <person name="Natvig D."/>
            <person name="Lalanne C."/>
            <person name="Gautier V."/>
            <person name="Ament-Velasquez S.L."/>
            <person name="Kruys A."/>
            <person name="Hutchinson M.I."/>
            <person name="Powell A.J."/>
            <person name="Barry K."/>
            <person name="Miller A.N."/>
            <person name="Grigoriev I.V."/>
            <person name="Debuchy R."/>
            <person name="Gladieux P."/>
            <person name="Thoren M.H."/>
            <person name="Johannesson H."/>
        </authorList>
    </citation>
    <scope>NUCLEOTIDE SEQUENCE</scope>
    <source>
        <strain evidence="3">CBS 990.96</strain>
    </source>
</reference>
<evidence type="ECO:0000259" key="2">
    <source>
        <dbReference type="Pfam" id="PF09084"/>
    </source>
</evidence>
<dbReference type="EMBL" id="MU865530">
    <property type="protein sequence ID" value="KAK4221609.1"/>
    <property type="molecule type" value="Genomic_DNA"/>
</dbReference>
<keyword evidence="1" id="KW-0732">Signal</keyword>
<feature type="chain" id="PRO_5042931894" description="SsuA/THI5-like domain-containing protein" evidence="1">
    <location>
        <begin position="21"/>
        <end position="334"/>
    </location>
</feature>
<dbReference type="Pfam" id="PF09084">
    <property type="entry name" value="NMT1"/>
    <property type="match status" value="1"/>
</dbReference>
<dbReference type="Proteomes" id="UP001301958">
    <property type="component" value="Unassembled WGS sequence"/>
</dbReference>
<gene>
    <name evidence="3" type="ORF">QBC38DRAFT_121788</name>
</gene>
<proteinExistence type="predicted"/>
<reference evidence="3" key="1">
    <citation type="journal article" date="2023" name="Mol. Phylogenet. Evol.">
        <title>Genome-scale phylogeny and comparative genomics of the fungal order Sordariales.</title>
        <authorList>
            <person name="Hensen N."/>
            <person name="Bonometti L."/>
            <person name="Westerberg I."/>
            <person name="Brannstrom I.O."/>
            <person name="Guillou S."/>
            <person name="Cros-Aarteil S."/>
            <person name="Calhoun S."/>
            <person name="Haridas S."/>
            <person name="Kuo A."/>
            <person name="Mondo S."/>
            <person name="Pangilinan J."/>
            <person name="Riley R."/>
            <person name="LaButti K."/>
            <person name="Andreopoulos B."/>
            <person name="Lipzen A."/>
            <person name="Chen C."/>
            <person name="Yan M."/>
            <person name="Daum C."/>
            <person name="Ng V."/>
            <person name="Clum A."/>
            <person name="Steindorff A."/>
            <person name="Ohm R.A."/>
            <person name="Martin F."/>
            <person name="Silar P."/>
            <person name="Natvig D.O."/>
            <person name="Lalanne C."/>
            <person name="Gautier V."/>
            <person name="Ament-Velasquez S.L."/>
            <person name="Kruys A."/>
            <person name="Hutchinson M.I."/>
            <person name="Powell A.J."/>
            <person name="Barry K."/>
            <person name="Miller A.N."/>
            <person name="Grigoriev I.V."/>
            <person name="Debuchy R."/>
            <person name="Gladieux P."/>
            <person name="Hiltunen Thoren M."/>
            <person name="Johannesson H."/>
        </authorList>
    </citation>
    <scope>NUCLEOTIDE SEQUENCE</scope>
    <source>
        <strain evidence="3">CBS 990.96</strain>
    </source>
</reference>
<sequence>MYPKLLSLLPILPLLTPISATLTIAARSMLIEATPLVIAIQDYYNNASSSFAPATFINGLPDLWQNPQIDLDAGAEVHVLHDAPHHPDLRVLTTVAEVFYRIVATRSSNITSDPTSLRGKRIGVRSNSTSEYFAYRYLRDVAGLNPGDYTFVPGSGANSGLCYTLPCANGTLPDLLKKGEIDALTAYEPTTELAIQTIGEDQAVVFRNDSLYRELSVMYTTQAKLDDPVIRPKIIQFLRVLAKVQEVFAKEPKKIWERVANITGSGVSVKTLEEVWGLTRWTGGLPEDTVDLLWEEDKWVALDETLGRGPMTRERIESHVYGGALAEAERLGPL</sequence>
<name>A0AAN6YM27_9PEZI</name>
<feature type="signal peptide" evidence="1">
    <location>
        <begin position="1"/>
        <end position="20"/>
    </location>
</feature>
<dbReference type="SUPFAM" id="SSF53850">
    <property type="entry name" value="Periplasmic binding protein-like II"/>
    <property type="match status" value="1"/>
</dbReference>
<evidence type="ECO:0000256" key="1">
    <source>
        <dbReference type="SAM" id="SignalP"/>
    </source>
</evidence>
<keyword evidence="4" id="KW-1185">Reference proteome</keyword>
<organism evidence="3 4">
    <name type="scientific">Podospora fimiseda</name>
    <dbReference type="NCBI Taxonomy" id="252190"/>
    <lineage>
        <taxon>Eukaryota</taxon>
        <taxon>Fungi</taxon>
        <taxon>Dikarya</taxon>
        <taxon>Ascomycota</taxon>
        <taxon>Pezizomycotina</taxon>
        <taxon>Sordariomycetes</taxon>
        <taxon>Sordariomycetidae</taxon>
        <taxon>Sordariales</taxon>
        <taxon>Podosporaceae</taxon>
        <taxon>Podospora</taxon>
    </lineage>
</organism>
<comment type="caution">
    <text evidence="3">The sequence shown here is derived from an EMBL/GenBank/DDBJ whole genome shotgun (WGS) entry which is preliminary data.</text>
</comment>
<dbReference type="Gene3D" id="3.40.190.10">
    <property type="entry name" value="Periplasmic binding protein-like II"/>
    <property type="match status" value="1"/>
</dbReference>
<accession>A0AAN6YM27</accession>
<dbReference type="InterPro" id="IPR015168">
    <property type="entry name" value="SsuA/THI5"/>
</dbReference>
<feature type="domain" description="SsuA/THI5-like" evidence="2">
    <location>
        <begin position="89"/>
        <end position="158"/>
    </location>
</feature>